<dbReference type="SMART" id="SM00852">
    <property type="entry name" value="MoCF_biosynth"/>
    <property type="match status" value="1"/>
</dbReference>
<keyword evidence="4" id="KW-0479">Metal-binding</keyword>
<dbReference type="InterPro" id="IPR001453">
    <property type="entry name" value="MoaB/Mog_dom"/>
</dbReference>
<keyword evidence="4" id="KW-0500">Molybdenum</keyword>
<evidence type="ECO:0000313" key="6">
    <source>
        <dbReference type="EMBL" id="RFD18990.1"/>
    </source>
</evidence>
<comment type="similarity">
    <text evidence="2 4">Belongs to the MoeA family.</text>
</comment>
<dbReference type="Proteomes" id="UP000262371">
    <property type="component" value="Unassembled WGS sequence"/>
</dbReference>
<dbReference type="CDD" id="cd00887">
    <property type="entry name" value="MoeA"/>
    <property type="match status" value="1"/>
</dbReference>
<evidence type="ECO:0000256" key="4">
    <source>
        <dbReference type="RuleBase" id="RU365090"/>
    </source>
</evidence>
<name>A0A371YXM6_9PROT</name>
<evidence type="ECO:0000313" key="7">
    <source>
        <dbReference type="Proteomes" id="UP000262371"/>
    </source>
</evidence>
<dbReference type="GO" id="GO:0046872">
    <property type="term" value="F:metal ion binding"/>
    <property type="evidence" value="ECO:0007669"/>
    <property type="project" value="UniProtKB-UniRule"/>
</dbReference>
<dbReference type="AlphaFoldDB" id="A0A371YXM6"/>
<comment type="caution">
    <text evidence="6">The sequence shown here is derived from an EMBL/GenBank/DDBJ whole genome shotgun (WGS) entry which is preliminary data.</text>
</comment>
<dbReference type="RefSeq" id="WP_116703876.1">
    <property type="nucleotide sequence ID" value="NZ_QUWV01000132.1"/>
</dbReference>
<dbReference type="Gene3D" id="2.40.340.10">
    <property type="entry name" value="MoeA, C-terminal, domain IV"/>
    <property type="match status" value="1"/>
</dbReference>
<dbReference type="EC" id="2.10.1.1" evidence="4"/>
<proteinExistence type="inferred from homology"/>
<dbReference type="InterPro" id="IPR038987">
    <property type="entry name" value="MoeA-like"/>
</dbReference>
<dbReference type="OrthoDB" id="9804758at2"/>
<dbReference type="Pfam" id="PF03453">
    <property type="entry name" value="MoeA_N"/>
    <property type="match status" value="1"/>
</dbReference>
<dbReference type="InterPro" id="IPR036425">
    <property type="entry name" value="MoaB/Mog-like_dom_sf"/>
</dbReference>
<accession>A0A371YXM6</accession>
<dbReference type="Gene3D" id="3.40.980.10">
    <property type="entry name" value="MoaB/Mog-like domain"/>
    <property type="match status" value="1"/>
</dbReference>
<comment type="cofactor">
    <cofactor evidence="4">
        <name>Mg(2+)</name>
        <dbReference type="ChEBI" id="CHEBI:18420"/>
    </cofactor>
</comment>
<keyword evidence="4" id="KW-0501">Molybdenum cofactor biosynthesis</keyword>
<dbReference type="NCBIfam" id="TIGR00177">
    <property type="entry name" value="molyb_syn"/>
    <property type="match status" value="1"/>
</dbReference>
<organism evidence="6 7">
    <name type="scientific">Komagataeibacter melaceti</name>
    <dbReference type="NCBI Taxonomy" id="2766577"/>
    <lineage>
        <taxon>Bacteria</taxon>
        <taxon>Pseudomonadati</taxon>
        <taxon>Pseudomonadota</taxon>
        <taxon>Alphaproteobacteria</taxon>
        <taxon>Acetobacterales</taxon>
        <taxon>Acetobacteraceae</taxon>
        <taxon>Komagataeibacter</taxon>
    </lineage>
</organism>
<dbReference type="PANTHER" id="PTHR10192">
    <property type="entry name" value="MOLYBDOPTERIN BIOSYNTHESIS PROTEIN"/>
    <property type="match status" value="1"/>
</dbReference>
<keyword evidence="4 6" id="KW-0808">Transferase</keyword>
<comment type="catalytic activity">
    <reaction evidence="3">
        <text>adenylyl-molybdopterin + molybdate = Mo-molybdopterin + AMP + H(+)</text>
        <dbReference type="Rhea" id="RHEA:35047"/>
        <dbReference type="ChEBI" id="CHEBI:15378"/>
        <dbReference type="ChEBI" id="CHEBI:36264"/>
        <dbReference type="ChEBI" id="CHEBI:62727"/>
        <dbReference type="ChEBI" id="CHEBI:71302"/>
        <dbReference type="ChEBI" id="CHEBI:456215"/>
        <dbReference type="EC" id="2.10.1.1"/>
    </reaction>
</comment>
<comment type="function">
    <text evidence="1 4">Catalyzes the insertion of molybdate into adenylated molybdopterin with the concomitant release of AMP.</text>
</comment>
<evidence type="ECO:0000259" key="5">
    <source>
        <dbReference type="SMART" id="SM00852"/>
    </source>
</evidence>
<dbReference type="UniPathway" id="UPA00344"/>
<dbReference type="Pfam" id="PF00994">
    <property type="entry name" value="MoCF_biosynth"/>
    <property type="match status" value="1"/>
</dbReference>
<dbReference type="Gene3D" id="2.170.190.11">
    <property type="entry name" value="Molybdopterin biosynthesis moea protein, domain 3"/>
    <property type="match status" value="1"/>
</dbReference>
<dbReference type="InterPro" id="IPR005110">
    <property type="entry name" value="MoeA_linker/N"/>
</dbReference>
<comment type="pathway">
    <text evidence="4">Cofactor biosynthesis; molybdopterin biosynthesis.</text>
</comment>
<keyword evidence="4" id="KW-0460">Magnesium</keyword>
<sequence>MSGNDFAGQVDHPTALRLVLAHARAAPPATTRVPLAQAAGRVAGADVRATTCRPPADISAMDGYAFAHAAMAARGCLPVDGRTVAGDRPEPLVAGHARAILTGARIPAGADCVMAAERMTMTEGGIAPATALAAHGANIRNRGEEFATGTVLVPRGQVVDWRHVALLASQGVRDVTVMRRPRVCVLSNGAELAADAPGACMDSNGPMLAALLGGAGARVTTHVAASDNVATQAARLRAARAGADVLVTSGGISVGGTDHMLDILRDMGGRVLFRGVSIRPGRPFTVVEHDGALVFCLPGNPGAAAICALVFVLPYLRARMGADPGGTQVPGVPDFMAEAPAGMTGFIPVALHPTGAGWRFSRVETVGSSDIISFTRADALLTLPPHEPARPGVPAWAIRL</sequence>
<dbReference type="Gene3D" id="3.90.105.10">
    <property type="entry name" value="Molybdopterin biosynthesis moea protein, domain 2"/>
    <property type="match status" value="1"/>
</dbReference>
<evidence type="ECO:0000256" key="1">
    <source>
        <dbReference type="ARBA" id="ARBA00002901"/>
    </source>
</evidence>
<dbReference type="GO" id="GO:0061599">
    <property type="term" value="F:molybdopterin molybdotransferase activity"/>
    <property type="evidence" value="ECO:0007669"/>
    <property type="project" value="UniProtKB-UniRule"/>
</dbReference>
<dbReference type="SUPFAM" id="SSF53218">
    <property type="entry name" value="Molybdenum cofactor biosynthesis proteins"/>
    <property type="match status" value="1"/>
</dbReference>
<dbReference type="PANTHER" id="PTHR10192:SF5">
    <property type="entry name" value="GEPHYRIN"/>
    <property type="match status" value="1"/>
</dbReference>
<feature type="domain" description="MoaB/Mog" evidence="5">
    <location>
        <begin position="184"/>
        <end position="318"/>
    </location>
</feature>
<gene>
    <name evidence="6" type="ORF">DY926_13675</name>
</gene>
<protein>
    <recommendedName>
        <fullName evidence="4">Molybdopterin molybdenumtransferase</fullName>
        <ecNumber evidence="4">2.10.1.1</ecNumber>
    </recommendedName>
</protein>
<keyword evidence="7" id="KW-1185">Reference proteome</keyword>
<dbReference type="SUPFAM" id="SSF63882">
    <property type="entry name" value="MoeA N-terminal region -like"/>
    <property type="match status" value="1"/>
</dbReference>
<dbReference type="GO" id="GO:0006777">
    <property type="term" value="P:Mo-molybdopterin cofactor biosynthetic process"/>
    <property type="evidence" value="ECO:0007669"/>
    <property type="project" value="UniProtKB-UniRule"/>
</dbReference>
<dbReference type="EMBL" id="QUWV01000132">
    <property type="protein sequence ID" value="RFD18990.1"/>
    <property type="molecule type" value="Genomic_DNA"/>
</dbReference>
<dbReference type="InterPro" id="IPR036135">
    <property type="entry name" value="MoeA_linker/N_sf"/>
</dbReference>
<evidence type="ECO:0000256" key="2">
    <source>
        <dbReference type="ARBA" id="ARBA00010763"/>
    </source>
</evidence>
<reference evidence="6 7" key="1">
    <citation type="submission" date="2018-08" db="EMBL/GenBank/DDBJ databases">
        <title>Komagataeibacter sp. AV 382.</title>
        <authorList>
            <person name="Skraban J."/>
            <person name="Trcek J."/>
        </authorList>
    </citation>
    <scope>NUCLEOTIDE SEQUENCE [LARGE SCALE GENOMIC DNA]</scope>
    <source>
        <strain evidence="6 7">AV 382</strain>
    </source>
</reference>
<dbReference type="GO" id="GO:0005829">
    <property type="term" value="C:cytosol"/>
    <property type="evidence" value="ECO:0007669"/>
    <property type="project" value="TreeGrafter"/>
</dbReference>
<dbReference type="InterPro" id="IPR036688">
    <property type="entry name" value="MoeA_C_domain_IV_sf"/>
</dbReference>
<evidence type="ECO:0000256" key="3">
    <source>
        <dbReference type="ARBA" id="ARBA00047317"/>
    </source>
</evidence>